<evidence type="ECO:0000256" key="1">
    <source>
        <dbReference type="SAM" id="Phobius"/>
    </source>
</evidence>
<feature type="transmembrane region" description="Helical" evidence="1">
    <location>
        <begin position="99"/>
        <end position="118"/>
    </location>
</feature>
<dbReference type="KEGG" id="ppsr:I6J18_00100"/>
<feature type="transmembrane region" description="Helical" evidence="1">
    <location>
        <begin position="130"/>
        <end position="151"/>
    </location>
</feature>
<protein>
    <submittedName>
        <fullName evidence="2">Uncharacterized protein</fullName>
    </submittedName>
</protein>
<keyword evidence="1" id="KW-0472">Membrane</keyword>
<dbReference type="RefSeq" id="WP_152526416.1">
    <property type="nucleotide sequence ID" value="NZ_CP068052.1"/>
</dbReference>
<dbReference type="EMBL" id="CP068052">
    <property type="protein sequence ID" value="QQS98444.1"/>
    <property type="molecule type" value="Genomic_DNA"/>
</dbReference>
<accession>A0A974NIK1</accession>
<keyword evidence="2" id="KW-0614">Plasmid</keyword>
<dbReference type="AlphaFoldDB" id="A0A974NIK1"/>
<sequence length="153" mass="17288">MIRNKIYVALLVSSIVVVIIALISLIDDGLASMFEVFAIFPMYVFTLVILFGVPLSFLIDFLTRDLSKNKSIIEFFIYLLFGSLFGLLFFVVFPEIVPLTVVTGLIVSGLFYSCELIIKKGGKQKQNIKYISFILLILIVTLNIVSFSNWLPF</sequence>
<keyword evidence="1" id="KW-0812">Transmembrane</keyword>
<keyword evidence="3" id="KW-1185">Reference proteome</keyword>
<gene>
    <name evidence="2" type="ORF">I6J18_00100</name>
</gene>
<evidence type="ECO:0000313" key="2">
    <source>
        <dbReference type="EMBL" id="QQS98444.1"/>
    </source>
</evidence>
<geneLocation type="plasmid" evidence="2 3">
    <name>unnamed</name>
</geneLocation>
<reference evidence="2 3" key="1">
    <citation type="submission" date="2021-01" db="EMBL/GenBank/DDBJ databases">
        <title>FDA dAtabase for Regulatory Grade micrObial Sequences (FDA-ARGOS): Supporting development and validation of Infectious Disease Dx tests.</title>
        <authorList>
            <person name="Nelson B."/>
            <person name="Plummer A."/>
            <person name="Tallon L."/>
            <person name="Sadzewicz L."/>
            <person name="Zhao X."/>
            <person name="Boylan J."/>
            <person name="Ott S."/>
            <person name="Bowen H."/>
            <person name="Vavikolanu K."/>
            <person name="Mehta A."/>
            <person name="Aluvathingal J."/>
            <person name="Nadendla S."/>
            <person name="Myers T."/>
            <person name="Yan Y."/>
            <person name="Sichtig H."/>
        </authorList>
    </citation>
    <scope>NUCLEOTIDE SEQUENCE [LARGE SCALE GENOMIC DNA]</scope>
    <source>
        <strain evidence="2 3">FDAARGOS_1161</strain>
        <plasmid evidence="2 3">unnamed</plasmid>
    </source>
</reference>
<evidence type="ECO:0000313" key="3">
    <source>
        <dbReference type="Proteomes" id="UP000595254"/>
    </source>
</evidence>
<feature type="transmembrane region" description="Helical" evidence="1">
    <location>
        <begin position="38"/>
        <end position="63"/>
    </location>
</feature>
<organism evidence="2 3">
    <name type="scientific">Peribacillus psychrosaccharolyticus</name>
    <name type="common">Bacillus psychrosaccharolyticus</name>
    <dbReference type="NCBI Taxonomy" id="1407"/>
    <lineage>
        <taxon>Bacteria</taxon>
        <taxon>Bacillati</taxon>
        <taxon>Bacillota</taxon>
        <taxon>Bacilli</taxon>
        <taxon>Bacillales</taxon>
        <taxon>Bacillaceae</taxon>
        <taxon>Peribacillus</taxon>
    </lineage>
</organism>
<feature type="transmembrane region" description="Helical" evidence="1">
    <location>
        <begin position="7"/>
        <end position="26"/>
    </location>
</feature>
<proteinExistence type="predicted"/>
<keyword evidence="1" id="KW-1133">Transmembrane helix</keyword>
<feature type="transmembrane region" description="Helical" evidence="1">
    <location>
        <begin position="75"/>
        <end position="93"/>
    </location>
</feature>
<dbReference type="Proteomes" id="UP000595254">
    <property type="component" value="Plasmid unnamed"/>
</dbReference>
<name>A0A974NIK1_PERPY</name>